<keyword evidence="1" id="KW-0472">Membrane</keyword>
<dbReference type="STRING" id="83767.SAMN05660652_03591"/>
<gene>
    <name evidence="2" type="ORF">SAMN05660652_03591</name>
</gene>
<evidence type="ECO:0000256" key="1">
    <source>
        <dbReference type="SAM" id="Phobius"/>
    </source>
</evidence>
<protein>
    <submittedName>
        <fullName evidence="2">Uncharacterized protein</fullName>
    </submittedName>
</protein>
<evidence type="ECO:0000313" key="2">
    <source>
        <dbReference type="EMBL" id="SDI52894.1"/>
    </source>
</evidence>
<name>A0A1G8LB22_9RHOO</name>
<reference evidence="2 3" key="1">
    <citation type="submission" date="2016-10" db="EMBL/GenBank/DDBJ databases">
        <authorList>
            <person name="de Groot N.N."/>
        </authorList>
    </citation>
    <scope>NUCLEOTIDE SEQUENCE [LARGE SCALE GENOMIC DNA]</scope>
    <source>
        <strain evidence="2 3">DSM 5885</strain>
    </source>
</reference>
<dbReference type="AlphaFoldDB" id="A0A1G8LB22"/>
<dbReference type="OrthoDB" id="9182501at2"/>
<keyword evidence="1" id="KW-0812">Transmembrane</keyword>
<accession>A0A1G8LB22</accession>
<dbReference type="RefSeq" id="WP_091939724.1">
    <property type="nucleotide sequence ID" value="NZ_FNCY01000021.1"/>
</dbReference>
<dbReference type="EMBL" id="FNCY01000021">
    <property type="protein sequence ID" value="SDI52894.1"/>
    <property type="molecule type" value="Genomic_DNA"/>
</dbReference>
<organism evidence="2 3">
    <name type="scientific">Propionivibrio dicarboxylicus</name>
    <dbReference type="NCBI Taxonomy" id="83767"/>
    <lineage>
        <taxon>Bacteria</taxon>
        <taxon>Pseudomonadati</taxon>
        <taxon>Pseudomonadota</taxon>
        <taxon>Betaproteobacteria</taxon>
        <taxon>Rhodocyclales</taxon>
        <taxon>Rhodocyclaceae</taxon>
        <taxon>Propionivibrio</taxon>
    </lineage>
</organism>
<evidence type="ECO:0000313" key="3">
    <source>
        <dbReference type="Proteomes" id="UP000198607"/>
    </source>
</evidence>
<feature type="transmembrane region" description="Helical" evidence="1">
    <location>
        <begin position="12"/>
        <end position="31"/>
    </location>
</feature>
<sequence>MDNKPWYQSKTVLFNIAVAALVALESVTGLLQPFLPVNFYAAVSVLLPVVNAVLRVISSQALTLK</sequence>
<dbReference type="Proteomes" id="UP000198607">
    <property type="component" value="Unassembled WGS sequence"/>
</dbReference>
<keyword evidence="3" id="KW-1185">Reference proteome</keyword>
<proteinExistence type="predicted"/>
<keyword evidence="1" id="KW-1133">Transmembrane helix</keyword>
<feature type="transmembrane region" description="Helical" evidence="1">
    <location>
        <begin position="37"/>
        <end position="57"/>
    </location>
</feature>